<keyword evidence="4" id="KW-0378">Hydrolase</keyword>
<dbReference type="AlphaFoldDB" id="A0A8S1M495"/>
<evidence type="ECO:0000313" key="8">
    <source>
        <dbReference type="Proteomes" id="UP000688137"/>
    </source>
</evidence>
<evidence type="ECO:0000256" key="4">
    <source>
        <dbReference type="ARBA" id="ARBA00022801"/>
    </source>
</evidence>
<gene>
    <name evidence="7" type="ORF">PPRIM_AZ9-3.1.T0490210</name>
</gene>
<accession>A0A8S1M495</accession>
<proteinExistence type="predicted"/>
<dbReference type="GO" id="GO:0006508">
    <property type="term" value="P:proteolysis"/>
    <property type="evidence" value="ECO:0007669"/>
    <property type="project" value="UniProtKB-KW"/>
</dbReference>
<dbReference type="Pfam" id="PF00450">
    <property type="entry name" value="Peptidase_S10"/>
    <property type="match status" value="1"/>
</dbReference>
<dbReference type="EMBL" id="CAJJDM010000049">
    <property type="protein sequence ID" value="CAD8072601.1"/>
    <property type="molecule type" value="Genomic_DNA"/>
</dbReference>
<keyword evidence="1" id="KW-0121">Carboxypeptidase</keyword>
<feature type="signal peptide" evidence="6">
    <location>
        <begin position="1"/>
        <end position="16"/>
    </location>
</feature>
<feature type="chain" id="PRO_5035834990" evidence="6">
    <location>
        <begin position="17"/>
        <end position="434"/>
    </location>
</feature>
<dbReference type="OMA" id="QVVHIAS"/>
<reference evidence="7" key="1">
    <citation type="submission" date="2021-01" db="EMBL/GenBank/DDBJ databases">
        <authorList>
            <consortium name="Genoscope - CEA"/>
            <person name="William W."/>
        </authorList>
    </citation>
    <scope>NUCLEOTIDE SEQUENCE</scope>
</reference>
<evidence type="ECO:0000313" key="7">
    <source>
        <dbReference type="EMBL" id="CAD8072601.1"/>
    </source>
</evidence>
<dbReference type="PANTHER" id="PTHR11802:SF3">
    <property type="entry name" value="RETINOID-INDUCIBLE SERINE CARBOXYPEPTIDASE"/>
    <property type="match status" value="1"/>
</dbReference>
<dbReference type="Proteomes" id="UP000688137">
    <property type="component" value="Unassembled WGS sequence"/>
</dbReference>
<evidence type="ECO:0000256" key="2">
    <source>
        <dbReference type="ARBA" id="ARBA00022670"/>
    </source>
</evidence>
<name>A0A8S1M495_PARPR</name>
<evidence type="ECO:0000256" key="1">
    <source>
        <dbReference type="ARBA" id="ARBA00022645"/>
    </source>
</evidence>
<sequence>MKLIILALLVSTQVFGLETSCTKLDPKQISDLHDAENLVFSGYLNIFEESASALAFLFYGHQSAKTVDKLKDYPTLIYLNGLLGETSQIGNFIEVGPIRINSQGTLEKNVNTWNSQFNLLFIDLVVGTGYSYHNTYQDIPTNADQISSHFIYALEQFLKADNGCVKKLKFTGLETSDWYIFGEGYAGKQVVHIASKILDSQSATLNKNLKGIGLGNAHIDANSLIREIPSFAFNLGLVEPRERSELEKLALRGIQQLEKKDYLGTHITIQTAIGMIHQFSGGINIQNIDQLTDIEDHISKFKAYLNLSQTKINLNFDTGIPFQQSSSEIINALSQDFAKPDALPKLKQLQTKLKILIYNGQNDILCPIPSTLRYLSSINDDFKTKKLEVQLQGNIPVGYTLKSGQLTFVTINNAGFHIPLEKGDVILEIVKQWK</sequence>
<keyword evidence="8" id="KW-1185">Reference proteome</keyword>
<comment type="caution">
    <text evidence="7">The sequence shown here is derived from an EMBL/GenBank/DDBJ whole genome shotgun (WGS) entry which is preliminary data.</text>
</comment>
<keyword evidence="3 6" id="KW-0732">Signal</keyword>
<dbReference type="PANTHER" id="PTHR11802">
    <property type="entry name" value="SERINE PROTEASE FAMILY S10 SERINE CARBOXYPEPTIDASE"/>
    <property type="match status" value="1"/>
</dbReference>
<evidence type="ECO:0000256" key="6">
    <source>
        <dbReference type="SAM" id="SignalP"/>
    </source>
</evidence>
<keyword evidence="2" id="KW-0645">Protease</keyword>
<dbReference type="GO" id="GO:0004185">
    <property type="term" value="F:serine-type carboxypeptidase activity"/>
    <property type="evidence" value="ECO:0007669"/>
    <property type="project" value="InterPro"/>
</dbReference>
<dbReference type="InterPro" id="IPR001563">
    <property type="entry name" value="Peptidase_S10"/>
</dbReference>
<evidence type="ECO:0000256" key="3">
    <source>
        <dbReference type="ARBA" id="ARBA00022729"/>
    </source>
</evidence>
<keyword evidence="5" id="KW-0325">Glycoprotein</keyword>
<protein>
    <submittedName>
        <fullName evidence="7">Uncharacterized protein</fullName>
    </submittedName>
</protein>
<evidence type="ECO:0000256" key="5">
    <source>
        <dbReference type="ARBA" id="ARBA00023180"/>
    </source>
</evidence>
<organism evidence="7 8">
    <name type="scientific">Paramecium primaurelia</name>
    <dbReference type="NCBI Taxonomy" id="5886"/>
    <lineage>
        <taxon>Eukaryota</taxon>
        <taxon>Sar</taxon>
        <taxon>Alveolata</taxon>
        <taxon>Ciliophora</taxon>
        <taxon>Intramacronucleata</taxon>
        <taxon>Oligohymenophorea</taxon>
        <taxon>Peniculida</taxon>
        <taxon>Parameciidae</taxon>
        <taxon>Paramecium</taxon>
    </lineage>
</organism>